<evidence type="ECO:0000313" key="3">
    <source>
        <dbReference type="EMBL" id="OSY47366.1"/>
    </source>
</evidence>
<dbReference type="InterPro" id="IPR006326">
    <property type="entry name" value="UDPGT_MGT-like"/>
</dbReference>
<proteinExistence type="inferred from homology"/>
<dbReference type="PANTHER" id="PTHR48050">
    <property type="entry name" value="STEROL 3-BETA-GLUCOSYLTRANSFERASE"/>
    <property type="match status" value="1"/>
</dbReference>
<dbReference type="NCBIfam" id="TIGR01426">
    <property type="entry name" value="MGT"/>
    <property type="match status" value="1"/>
</dbReference>
<evidence type="ECO:0000313" key="4">
    <source>
        <dbReference type="Proteomes" id="UP000194225"/>
    </source>
</evidence>
<dbReference type="CDD" id="cd03784">
    <property type="entry name" value="GT1_Gtf-like"/>
    <property type="match status" value="1"/>
</dbReference>
<reference evidence="3 4" key="1">
    <citation type="submission" date="2016-09" db="EMBL/GenBank/DDBJ databases">
        <title>Streptomyces platensis DSM40041, a candidate organism with high potential of specific P450 cytochromes.</title>
        <authorList>
            <person name="Grumaz C."/>
            <person name="Vainshtein Y."/>
            <person name="Kirstahler P."/>
            <person name="Sohn K."/>
        </authorList>
    </citation>
    <scope>NUCLEOTIDE SEQUENCE [LARGE SCALE GENOMIC DNA]</scope>
    <source>
        <strain evidence="3 4">DSM 40041</strain>
    </source>
</reference>
<accession>A0ABX3Y2K4</accession>
<evidence type="ECO:0000256" key="2">
    <source>
        <dbReference type="ARBA" id="ARBA00022679"/>
    </source>
</evidence>
<dbReference type="Gene3D" id="3.40.50.2000">
    <property type="entry name" value="Glycogen Phosphorylase B"/>
    <property type="match status" value="2"/>
</dbReference>
<dbReference type="PANTHER" id="PTHR48050:SF13">
    <property type="entry name" value="STEROL 3-BETA-GLUCOSYLTRANSFERASE UGT80A2"/>
    <property type="match status" value="1"/>
</dbReference>
<keyword evidence="2 3" id="KW-0808">Transferase</keyword>
<dbReference type="Pfam" id="PF00201">
    <property type="entry name" value="UDPGT"/>
    <property type="match status" value="1"/>
</dbReference>
<protein>
    <submittedName>
        <fullName evidence="3">Oleandomycin glycosyltransferase</fullName>
        <ecNumber evidence="3">2.4.1.-</ecNumber>
    </submittedName>
</protein>
<organism evidence="3 4">
    <name type="scientific">Streptomyces platensis</name>
    <dbReference type="NCBI Taxonomy" id="58346"/>
    <lineage>
        <taxon>Bacteria</taxon>
        <taxon>Bacillati</taxon>
        <taxon>Actinomycetota</taxon>
        <taxon>Actinomycetes</taxon>
        <taxon>Kitasatosporales</taxon>
        <taxon>Streptomycetaceae</taxon>
        <taxon>Streptomyces</taxon>
    </lineage>
</organism>
<gene>
    <name evidence="3" type="primary">oleD_1</name>
    <name evidence="3" type="ORF">BG653_01084</name>
</gene>
<comment type="similarity">
    <text evidence="1">Belongs to the UDP-glycosyltransferase family.</text>
</comment>
<dbReference type="InterPro" id="IPR002213">
    <property type="entry name" value="UDP_glucos_trans"/>
</dbReference>
<evidence type="ECO:0000256" key="1">
    <source>
        <dbReference type="ARBA" id="ARBA00009995"/>
    </source>
</evidence>
<sequence>MRRVSAPPVTERARETGEPKFWLGTIDGMAKHLLFVALFGHGHVNPTLPLVEELVRRGHRVDYATSAEHSEAVTKAGARWVELKLQSPEILTPPRQFGLEEIRFFLRGMFAEMCAQYPVLRDYCAAESPDAICYDGMNWPARVVAENLGLPAVRLIPNLASNEEFSLFGDVMNDNGDENPVLDLLAADCAEFSAEHGVTLAPESVLDGAEERNLVFIPREFQPAGDTFDERFHFVGPSLGSREHAEPWSPADPEAPVLFISLGTVFNDRPEFYRTCIEAFRDGPYQVAMAIGDLDRAALGEIPPTFDVRPYFPQPAVLRHADAFVSHAGMNSTMEALYYGVGLVTIPQMPEQAANAGRAQELGLGVQLDPATVTAESLRTAVTQVASDPAVRSNLDRMRTVVKGSGGAVRGADVIEECLR</sequence>
<dbReference type="InterPro" id="IPR050426">
    <property type="entry name" value="Glycosyltransferase_28"/>
</dbReference>
<dbReference type="EC" id="2.4.1.-" evidence="3"/>
<dbReference type="GO" id="GO:0016757">
    <property type="term" value="F:glycosyltransferase activity"/>
    <property type="evidence" value="ECO:0007669"/>
    <property type="project" value="UniProtKB-KW"/>
</dbReference>
<keyword evidence="3" id="KW-0328">Glycosyltransferase</keyword>
<name>A0ABX3Y2K4_STRPT</name>
<comment type="caution">
    <text evidence="3">The sequence shown here is derived from an EMBL/GenBank/DDBJ whole genome shotgun (WGS) entry which is preliminary data.</text>
</comment>
<dbReference type="Proteomes" id="UP000194225">
    <property type="component" value="Unassembled WGS sequence"/>
</dbReference>
<keyword evidence="4" id="KW-1185">Reference proteome</keyword>
<dbReference type="EMBL" id="MIGA01000004">
    <property type="protein sequence ID" value="OSY47366.1"/>
    <property type="molecule type" value="Genomic_DNA"/>
</dbReference>
<dbReference type="SUPFAM" id="SSF53756">
    <property type="entry name" value="UDP-Glycosyltransferase/glycogen phosphorylase"/>
    <property type="match status" value="1"/>
</dbReference>